<feature type="transmembrane region" description="Helical" evidence="7">
    <location>
        <begin position="140"/>
        <end position="161"/>
    </location>
</feature>
<keyword evidence="10" id="KW-1185">Reference proteome</keyword>
<dbReference type="RefSeq" id="WP_044293867.1">
    <property type="nucleotide sequence ID" value="NZ_CABMJZ010000022.1"/>
</dbReference>
<dbReference type="Gene3D" id="1.20.1250.20">
    <property type="entry name" value="MFS general substrate transporter like domains"/>
    <property type="match status" value="2"/>
</dbReference>
<feature type="domain" description="Major facilitator superfamily (MFS) profile" evidence="8">
    <location>
        <begin position="13"/>
        <end position="393"/>
    </location>
</feature>
<evidence type="ECO:0000256" key="1">
    <source>
        <dbReference type="ARBA" id="ARBA00004651"/>
    </source>
</evidence>
<feature type="transmembrane region" description="Helical" evidence="7">
    <location>
        <begin position="338"/>
        <end position="358"/>
    </location>
</feature>
<feature type="transmembrane region" description="Helical" evidence="7">
    <location>
        <begin position="370"/>
        <end position="390"/>
    </location>
</feature>
<dbReference type="SUPFAM" id="SSF103473">
    <property type="entry name" value="MFS general substrate transporter"/>
    <property type="match status" value="1"/>
</dbReference>
<evidence type="ECO:0000256" key="3">
    <source>
        <dbReference type="ARBA" id="ARBA00022448"/>
    </source>
</evidence>
<feature type="transmembrane region" description="Helical" evidence="7">
    <location>
        <begin position="218"/>
        <end position="235"/>
    </location>
</feature>
<sequence>MSEAVRKSKYYPSAFILYLNYFIHGIGASILGQQVMKEALAAQWGTGDDKVTMVAAALGLGRLITLPFSGPISDKLGRRISTLIGVASYAIFFLGMAFSPNLAVAYIAAILGGAANSFLDTGVIPACVEILEPRSGLAAMLTKLFISASQLLLPFMLGFVAARNMSYNVIMIAAAAVIVIIGILVIKVPMIEIQKKADGKPDSFFANLKKAKFTAESAALIAIGFTCTATFQLWMNCSQKFGTQIAGMEDAGMMQTWYSAGTIAALFVTAVLVNKFKQVRFLVIYPAIATLMLIIVLVIKTPLICLVGAFVIGYSAAGGVLQLATATVNDLFPSIKGTITSIIMIASSLSNYTILSFAGQLSTNSGPEAVMVLNIVVTVIGVALALFVNVRYKKMISSAA</sequence>
<evidence type="ECO:0000256" key="5">
    <source>
        <dbReference type="ARBA" id="ARBA00022989"/>
    </source>
</evidence>
<name>A0A4U8Q8A1_9FIRM</name>
<keyword evidence="5 7" id="KW-1133">Transmembrane helix</keyword>
<protein>
    <submittedName>
        <fullName evidence="9">Inner membrane transport protein YdiN</fullName>
    </submittedName>
</protein>
<dbReference type="InterPro" id="IPR036259">
    <property type="entry name" value="MFS_trans_sf"/>
</dbReference>
<dbReference type="PROSITE" id="PS50850">
    <property type="entry name" value="MFS"/>
    <property type="match status" value="1"/>
</dbReference>
<dbReference type="InterPro" id="IPR020846">
    <property type="entry name" value="MFS_dom"/>
</dbReference>
<comment type="subcellular location">
    <subcellularLocation>
        <location evidence="1">Cell membrane</location>
        <topology evidence="1">Multi-pass membrane protein</topology>
    </subcellularLocation>
</comment>
<evidence type="ECO:0000256" key="6">
    <source>
        <dbReference type="ARBA" id="ARBA00023136"/>
    </source>
</evidence>
<evidence type="ECO:0000256" key="4">
    <source>
        <dbReference type="ARBA" id="ARBA00022692"/>
    </source>
</evidence>
<feature type="transmembrane region" description="Helical" evidence="7">
    <location>
        <begin position="104"/>
        <end position="128"/>
    </location>
</feature>
<feature type="transmembrane region" description="Helical" evidence="7">
    <location>
        <begin position="80"/>
        <end position="98"/>
    </location>
</feature>
<dbReference type="InterPro" id="IPR005829">
    <property type="entry name" value="Sugar_transporter_CS"/>
</dbReference>
<dbReference type="GO" id="GO:0022857">
    <property type="term" value="F:transmembrane transporter activity"/>
    <property type="evidence" value="ECO:0007669"/>
    <property type="project" value="InterPro"/>
</dbReference>
<dbReference type="STRING" id="180332.GCA_000797495_04997"/>
<evidence type="ECO:0000313" key="9">
    <source>
        <dbReference type="EMBL" id="TLD00624.1"/>
    </source>
</evidence>
<feature type="transmembrane region" description="Helical" evidence="7">
    <location>
        <begin position="255"/>
        <end position="274"/>
    </location>
</feature>
<reference evidence="9 10" key="1">
    <citation type="journal article" date="2019" name="Anaerobe">
        <title>Detection of Robinsoniella peoriensis in multiple bone samples of a trauma patient.</title>
        <authorList>
            <person name="Schrottner P."/>
            <person name="Hartwich K."/>
            <person name="Bunk B."/>
            <person name="Schober I."/>
            <person name="Helbig S."/>
            <person name="Rudolph W.W."/>
            <person name="Gunzer F."/>
        </authorList>
    </citation>
    <scope>NUCLEOTIDE SEQUENCE [LARGE SCALE GENOMIC DNA]</scope>
    <source>
        <strain evidence="9 10">DSM 106044</strain>
    </source>
</reference>
<dbReference type="OrthoDB" id="7066727at2"/>
<feature type="transmembrane region" description="Helical" evidence="7">
    <location>
        <begin position="12"/>
        <end position="31"/>
    </location>
</feature>
<dbReference type="InterPro" id="IPR051788">
    <property type="entry name" value="MFS_Transporter"/>
</dbReference>
<dbReference type="PROSITE" id="PS00216">
    <property type="entry name" value="SUGAR_TRANSPORT_1"/>
    <property type="match status" value="1"/>
</dbReference>
<dbReference type="GO" id="GO:0005886">
    <property type="term" value="C:plasma membrane"/>
    <property type="evidence" value="ECO:0007669"/>
    <property type="project" value="UniProtKB-SubCell"/>
</dbReference>
<dbReference type="EMBL" id="QGQD01000051">
    <property type="protein sequence ID" value="TLD00624.1"/>
    <property type="molecule type" value="Genomic_DNA"/>
</dbReference>
<proteinExistence type="inferred from homology"/>
<keyword evidence="3" id="KW-0813">Transport</keyword>
<dbReference type="PANTHER" id="PTHR23514">
    <property type="entry name" value="BYPASS OF STOP CODON PROTEIN 6"/>
    <property type="match status" value="1"/>
</dbReference>
<keyword evidence="4 7" id="KW-0812">Transmembrane</keyword>
<feature type="transmembrane region" description="Helical" evidence="7">
    <location>
        <begin position="306"/>
        <end position="326"/>
    </location>
</feature>
<accession>A0A4U8Q8A1</accession>
<gene>
    <name evidence="9" type="primary">ydiN_1</name>
    <name evidence="9" type="ORF">DSM106044_02456</name>
</gene>
<comment type="similarity">
    <text evidence="2">Belongs to the major facilitator superfamily.</text>
</comment>
<evidence type="ECO:0000256" key="2">
    <source>
        <dbReference type="ARBA" id="ARBA00008335"/>
    </source>
</evidence>
<feature type="transmembrane region" description="Helical" evidence="7">
    <location>
        <begin position="281"/>
        <end position="300"/>
    </location>
</feature>
<evidence type="ECO:0000256" key="7">
    <source>
        <dbReference type="SAM" id="Phobius"/>
    </source>
</evidence>
<comment type="caution">
    <text evidence="9">The sequence shown here is derived from an EMBL/GenBank/DDBJ whole genome shotgun (WGS) entry which is preliminary data.</text>
</comment>
<organism evidence="9 10">
    <name type="scientific">Robinsoniella peoriensis</name>
    <dbReference type="NCBI Taxonomy" id="180332"/>
    <lineage>
        <taxon>Bacteria</taxon>
        <taxon>Bacillati</taxon>
        <taxon>Bacillota</taxon>
        <taxon>Clostridia</taxon>
        <taxon>Lachnospirales</taxon>
        <taxon>Lachnospiraceae</taxon>
        <taxon>Robinsoniella</taxon>
    </lineage>
</organism>
<dbReference type="AlphaFoldDB" id="A0A4U8Q8A1"/>
<evidence type="ECO:0000313" key="10">
    <source>
        <dbReference type="Proteomes" id="UP000306509"/>
    </source>
</evidence>
<feature type="transmembrane region" description="Helical" evidence="7">
    <location>
        <begin position="167"/>
        <end position="186"/>
    </location>
</feature>
<feature type="transmembrane region" description="Helical" evidence="7">
    <location>
        <begin position="51"/>
        <end position="68"/>
    </location>
</feature>
<dbReference type="InterPro" id="IPR011701">
    <property type="entry name" value="MFS"/>
</dbReference>
<evidence type="ECO:0000259" key="8">
    <source>
        <dbReference type="PROSITE" id="PS50850"/>
    </source>
</evidence>
<dbReference type="PANTHER" id="PTHR23514:SF3">
    <property type="entry name" value="BYPASS OF STOP CODON PROTEIN 6"/>
    <property type="match status" value="1"/>
</dbReference>
<dbReference type="Proteomes" id="UP000306509">
    <property type="component" value="Unassembled WGS sequence"/>
</dbReference>
<dbReference type="Pfam" id="PF07690">
    <property type="entry name" value="MFS_1"/>
    <property type="match status" value="1"/>
</dbReference>
<keyword evidence="6 7" id="KW-0472">Membrane</keyword>